<reference evidence="1 2" key="1">
    <citation type="journal article" date="2015" name="Genome Biol. Evol.">
        <title>Phylogenomic analyses indicate that early fungi evolved digesting cell walls of algal ancestors of land plants.</title>
        <authorList>
            <person name="Chang Y."/>
            <person name="Wang S."/>
            <person name="Sekimoto S."/>
            <person name="Aerts A.L."/>
            <person name="Choi C."/>
            <person name="Clum A."/>
            <person name="LaButti K.M."/>
            <person name="Lindquist E.A."/>
            <person name="Yee Ngan C."/>
            <person name="Ohm R.A."/>
            <person name="Salamov A.A."/>
            <person name="Grigoriev I.V."/>
            <person name="Spatafora J.W."/>
            <person name="Berbee M.L."/>
        </authorList>
    </citation>
    <scope>NUCLEOTIDE SEQUENCE [LARGE SCALE GENOMIC DNA]</scope>
    <source>
        <strain evidence="1 2">JEL478</strain>
    </source>
</reference>
<dbReference type="AlphaFoldDB" id="A0A139AI27"/>
<organism evidence="1 2">
    <name type="scientific">Gonapodya prolifera (strain JEL478)</name>
    <name type="common">Monoblepharis prolifera</name>
    <dbReference type="NCBI Taxonomy" id="1344416"/>
    <lineage>
        <taxon>Eukaryota</taxon>
        <taxon>Fungi</taxon>
        <taxon>Fungi incertae sedis</taxon>
        <taxon>Chytridiomycota</taxon>
        <taxon>Chytridiomycota incertae sedis</taxon>
        <taxon>Monoblepharidomycetes</taxon>
        <taxon>Monoblepharidales</taxon>
        <taxon>Gonapodyaceae</taxon>
        <taxon>Gonapodya</taxon>
    </lineage>
</organism>
<protein>
    <submittedName>
        <fullName evidence="1">Uncharacterized protein</fullName>
    </submittedName>
</protein>
<accession>A0A139AI27</accession>
<dbReference type="Proteomes" id="UP000070544">
    <property type="component" value="Unassembled WGS sequence"/>
</dbReference>
<evidence type="ECO:0000313" key="1">
    <source>
        <dbReference type="EMBL" id="KXS16063.1"/>
    </source>
</evidence>
<keyword evidence="2" id="KW-1185">Reference proteome</keyword>
<dbReference type="EMBL" id="KQ965758">
    <property type="protein sequence ID" value="KXS16063.1"/>
    <property type="molecule type" value="Genomic_DNA"/>
</dbReference>
<evidence type="ECO:0000313" key="2">
    <source>
        <dbReference type="Proteomes" id="UP000070544"/>
    </source>
</evidence>
<gene>
    <name evidence="1" type="ORF">M427DRAFT_56350</name>
</gene>
<proteinExistence type="predicted"/>
<name>A0A139AI27_GONPJ</name>
<sequence>MEELSSMRRAHFARGISTFANWFCAAIRIILFEGLIALGGVSPHSQTQSKQPRRRMSVALNAQLIDAVEDGLEADVKRLIEAGASPDALKKVTLRARVHDGKGPYALHGRGFEWKEDMVECESALLLAILYARVAVVLVRERPSTAKSSGESATGTEIAIGVRTNGSTVDGCSRTTSPPRLLRPLVGWIER</sequence>
<dbReference type="OrthoDB" id="2179417at2759"/>